<dbReference type="PANTHER" id="PTHR11477">
    <property type="entry name" value="TRANSCRIPTION FACTOR S-II ZINC FINGER DOMAIN-CONTAINING PROTEIN"/>
    <property type="match status" value="1"/>
</dbReference>
<feature type="compositionally biased region" description="Polar residues" evidence="1">
    <location>
        <begin position="269"/>
        <end position="278"/>
    </location>
</feature>
<feature type="compositionally biased region" description="Basic and acidic residues" evidence="1">
    <location>
        <begin position="609"/>
        <end position="736"/>
    </location>
</feature>
<dbReference type="EMBL" id="JABVXQ010000004">
    <property type="protein sequence ID" value="KAF6115494.1"/>
    <property type="molecule type" value="Genomic_DNA"/>
</dbReference>
<feature type="region of interest" description="Disordered" evidence="1">
    <location>
        <begin position="567"/>
        <end position="736"/>
    </location>
</feature>
<reference evidence="2 3" key="1">
    <citation type="journal article" date="2020" name="Nature">
        <title>Six reference-quality genomes reveal evolution of bat adaptations.</title>
        <authorList>
            <person name="Jebb D."/>
            <person name="Huang Z."/>
            <person name="Pippel M."/>
            <person name="Hughes G.M."/>
            <person name="Lavrichenko K."/>
            <person name="Devanna P."/>
            <person name="Winkler S."/>
            <person name="Jermiin L.S."/>
            <person name="Skirmuntt E.C."/>
            <person name="Katzourakis A."/>
            <person name="Burkitt-Gray L."/>
            <person name="Ray D.A."/>
            <person name="Sullivan K.A.M."/>
            <person name="Roscito J.G."/>
            <person name="Kirilenko B.M."/>
            <person name="Davalos L.M."/>
            <person name="Corthals A.P."/>
            <person name="Power M.L."/>
            <person name="Jones G."/>
            <person name="Ransome R.D."/>
            <person name="Dechmann D.K.N."/>
            <person name="Locatelli A.G."/>
            <person name="Puechmaille S.J."/>
            <person name="Fedrigo O."/>
            <person name="Jarvis E.D."/>
            <person name="Hiller M."/>
            <person name="Vernes S.C."/>
            <person name="Myers E.W."/>
            <person name="Teeling E.C."/>
        </authorList>
    </citation>
    <scope>NUCLEOTIDE SEQUENCE [LARGE SCALE GENOMIC DNA]</scope>
    <source>
        <strain evidence="2">Bat1K_MPI-CBG_1</strain>
    </source>
</reference>
<feature type="region of interest" description="Disordered" evidence="1">
    <location>
        <begin position="460"/>
        <end position="494"/>
    </location>
</feature>
<feature type="compositionally biased region" description="Basic and acidic residues" evidence="1">
    <location>
        <begin position="279"/>
        <end position="291"/>
    </location>
</feature>
<evidence type="ECO:0000313" key="3">
    <source>
        <dbReference type="Proteomes" id="UP000664940"/>
    </source>
</evidence>
<feature type="compositionally biased region" description="Basic and acidic residues" evidence="1">
    <location>
        <begin position="585"/>
        <end position="599"/>
    </location>
</feature>
<feature type="region of interest" description="Disordered" evidence="1">
    <location>
        <begin position="52"/>
        <end position="90"/>
    </location>
</feature>
<feature type="compositionally biased region" description="Polar residues" evidence="1">
    <location>
        <begin position="243"/>
        <end position="257"/>
    </location>
</feature>
<dbReference type="Proteomes" id="UP000664940">
    <property type="component" value="Unassembled WGS sequence"/>
</dbReference>
<name>A0A834AN71_9CHIR</name>
<evidence type="ECO:0000313" key="2">
    <source>
        <dbReference type="EMBL" id="KAF6115494.1"/>
    </source>
</evidence>
<comment type="caution">
    <text evidence="2">The sequence shown here is derived from an EMBL/GenBank/DDBJ whole genome shotgun (WGS) entry which is preliminary data.</text>
</comment>
<feature type="compositionally biased region" description="Low complexity" evidence="1">
    <location>
        <begin position="52"/>
        <end position="66"/>
    </location>
</feature>
<dbReference type="AlphaFoldDB" id="A0A834AN71"/>
<organism evidence="2 3">
    <name type="scientific">Phyllostomus discolor</name>
    <name type="common">pale spear-nosed bat</name>
    <dbReference type="NCBI Taxonomy" id="89673"/>
    <lineage>
        <taxon>Eukaryota</taxon>
        <taxon>Metazoa</taxon>
        <taxon>Chordata</taxon>
        <taxon>Craniata</taxon>
        <taxon>Vertebrata</taxon>
        <taxon>Euteleostomi</taxon>
        <taxon>Mammalia</taxon>
        <taxon>Eutheria</taxon>
        <taxon>Laurasiatheria</taxon>
        <taxon>Chiroptera</taxon>
        <taxon>Yangochiroptera</taxon>
        <taxon>Phyllostomidae</taxon>
        <taxon>Phyllostominae</taxon>
        <taxon>Phyllostomus</taxon>
    </lineage>
</organism>
<feature type="region of interest" description="Disordered" evidence="1">
    <location>
        <begin position="219"/>
        <end position="440"/>
    </location>
</feature>
<dbReference type="GO" id="GO:0006351">
    <property type="term" value="P:DNA-templated transcription"/>
    <property type="evidence" value="ECO:0007669"/>
    <property type="project" value="TreeGrafter"/>
</dbReference>
<proteinExistence type="predicted"/>
<dbReference type="PANTHER" id="PTHR11477:SF10">
    <property type="entry name" value="PHD FINGER PROTEIN 3"/>
    <property type="match status" value="1"/>
</dbReference>
<dbReference type="GO" id="GO:0005634">
    <property type="term" value="C:nucleus"/>
    <property type="evidence" value="ECO:0007669"/>
    <property type="project" value="TreeGrafter"/>
</dbReference>
<sequence length="736" mass="82752">MKQVKDMYLIPLGAMDKIPHPLVPFDGPGLELHRPNLLLGLIIRQKLKRQHSASTSASHTAETSESVPIALPPDKKSKIEVSTEEAPEEENDFFNSFTTVLHKQRNKPQPALQEDIPTVMEPLVEVTKQEPPKPLRFLPGVLIGWENQPSTMELANKPLPVDDILQSLLGTTDQVYEQPQSVQEQNTLKEIPFINEQANPKAEKIDKVEATDDEAKELKVKGDDLIAESTGNSGPVGEETSVIGPSSVSPGTLTSLSLRGKPPDVSTEAFLTNLSIQSKQEETVESKERTLKRQLLQDQENNLEDNQTSNTSSPCRSNVGKGNTDGNVSCSENLVANTARSPQFINLKRDPRQAAGRSQQVAASESKDGDSCGNGEKHTLPGLSQKEHLTEQVSVEEKLSPVEKNSSAQQSDDSGVAQSSASVEDVHTSQTEQAKPLEDNILMQNIETVHPFRRGSAATSHFEVGNTSQSEFPSKSVNFTSRSTSPRTSANFPPMRPQQPNLQHLKSNPPGFPFPGPPNFPPQSMFGFPPHLPPPLLPPPGFGFAQNPMVPWPPVVHLTGQPQRMMGPLSQTSRYIGPQNFYQVKDIRRPERRHSDPWGRQDQQQLDRPFNRGKGDRQRFYSDSHHLKRDRHEKEWEQESERHRRRDRTQDKDRDRKNREEGHKDKERARLSHGDRGSDGKASRDSRNVDKKPDKPKNEDHEKDKEREKGKHREGEKDRDRYHKDRDHTDRAKSKR</sequence>
<feature type="compositionally biased region" description="Basic and acidic residues" evidence="1">
    <location>
        <begin position="365"/>
        <end position="401"/>
    </location>
</feature>
<feature type="compositionally biased region" description="Polar residues" evidence="1">
    <location>
        <begin position="296"/>
        <end position="344"/>
    </location>
</feature>
<feature type="compositionally biased region" description="Polar residues" evidence="1">
    <location>
        <begin position="465"/>
        <end position="491"/>
    </location>
</feature>
<accession>A0A834AN71</accession>
<feature type="compositionally biased region" description="Polar residues" evidence="1">
    <location>
        <begin position="403"/>
        <end position="433"/>
    </location>
</feature>
<gene>
    <name evidence="2" type="ORF">HJG60_014897</name>
</gene>
<evidence type="ECO:0000256" key="1">
    <source>
        <dbReference type="SAM" id="MobiDB-lite"/>
    </source>
</evidence>
<protein>
    <submittedName>
        <fullName evidence="2">PHD finger protein 3</fullName>
    </submittedName>
</protein>